<name>A0A2P7SKZ3_9HYPH</name>
<feature type="transmembrane region" description="Helical" evidence="1">
    <location>
        <begin position="83"/>
        <end position="104"/>
    </location>
</feature>
<sequence length="294" mass="30053">MSAETSSADVDGVVAPSNNRAVLLVLSAFAVFSCTDVIVKILAEGMPAPQVTFLITAAGLLLLLGHAFSTGRGSRLIPRHPGVALLRALLLAGDTLLIHYAFAVLPLAEAYLLAFLTPILVAVLGFVLLGERLSAIGWAGVLIGFAGVAVALKPGVAPLNMGHAAAVGSAVFFALSLVLLRRTNTAETDEALVSSMLVVLAPVALGVAAASGGFAPVSPGDLALALAGGAMMLDGHALLVRAFRIGEASVVAPFQYSQIIWGCLFGLLFFSTPVELHTLAGAAIIILSGWLVLK</sequence>
<evidence type="ECO:0000259" key="2">
    <source>
        <dbReference type="Pfam" id="PF00892"/>
    </source>
</evidence>
<dbReference type="AlphaFoldDB" id="A0A2P7SKZ3"/>
<dbReference type="SUPFAM" id="SSF103481">
    <property type="entry name" value="Multidrug resistance efflux transporter EmrE"/>
    <property type="match status" value="2"/>
</dbReference>
<feature type="transmembrane region" description="Helical" evidence="1">
    <location>
        <begin position="136"/>
        <end position="156"/>
    </location>
</feature>
<dbReference type="InterPro" id="IPR037185">
    <property type="entry name" value="EmrE-like"/>
</dbReference>
<evidence type="ECO:0000313" key="4">
    <source>
        <dbReference type="Proteomes" id="UP000240653"/>
    </source>
</evidence>
<comment type="caution">
    <text evidence="3">The sequence shown here is derived from an EMBL/GenBank/DDBJ whole genome shotgun (WGS) entry which is preliminary data.</text>
</comment>
<evidence type="ECO:0000256" key="1">
    <source>
        <dbReference type="SAM" id="Phobius"/>
    </source>
</evidence>
<keyword evidence="1" id="KW-0472">Membrane</keyword>
<feature type="transmembrane region" description="Helical" evidence="1">
    <location>
        <begin position="250"/>
        <end position="270"/>
    </location>
</feature>
<feature type="transmembrane region" description="Helical" evidence="1">
    <location>
        <begin position="21"/>
        <end position="39"/>
    </location>
</feature>
<dbReference type="EMBL" id="PXYL01000002">
    <property type="protein sequence ID" value="PSJ63055.1"/>
    <property type="molecule type" value="Genomic_DNA"/>
</dbReference>
<keyword evidence="4" id="KW-1185">Reference proteome</keyword>
<dbReference type="RefSeq" id="WP_106722966.1">
    <property type="nucleotide sequence ID" value="NZ_PXYL01000002.1"/>
</dbReference>
<feature type="transmembrane region" description="Helical" evidence="1">
    <location>
        <begin position="222"/>
        <end position="243"/>
    </location>
</feature>
<feature type="domain" description="EamA" evidence="2">
    <location>
        <begin position="161"/>
        <end position="292"/>
    </location>
</feature>
<dbReference type="PANTHER" id="PTHR22911">
    <property type="entry name" value="ACYL-MALONYL CONDENSING ENZYME-RELATED"/>
    <property type="match status" value="1"/>
</dbReference>
<feature type="transmembrane region" description="Helical" evidence="1">
    <location>
        <begin position="110"/>
        <end position="129"/>
    </location>
</feature>
<dbReference type="Pfam" id="PF00892">
    <property type="entry name" value="EamA"/>
    <property type="match status" value="2"/>
</dbReference>
<reference evidence="3 4" key="1">
    <citation type="submission" date="2018-03" db="EMBL/GenBank/DDBJ databases">
        <title>The draft genome of Mesorhizobium soli JCM 19897.</title>
        <authorList>
            <person name="Li L."/>
            <person name="Liu L."/>
            <person name="Liang L."/>
            <person name="Wang T."/>
            <person name="Zhang X."/>
        </authorList>
    </citation>
    <scope>NUCLEOTIDE SEQUENCE [LARGE SCALE GENOMIC DNA]</scope>
    <source>
        <strain evidence="3 4">JCM 19897</strain>
    </source>
</reference>
<feature type="domain" description="EamA" evidence="2">
    <location>
        <begin position="20"/>
        <end position="151"/>
    </location>
</feature>
<keyword evidence="1" id="KW-0812">Transmembrane</keyword>
<organism evidence="3 4">
    <name type="scientific">Pseudaminobacter soli</name>
    <name type="common">ex Li et al. 2025</name>
    <dbReference type="NCBI Taxonomy" id="1295366"/>
    <lineage>
        <taxon>Bacteria</taxon>
        <taxon>Pseudomonadati</taxon>
        <taxon>Pseudomonadota</taxon>
        <taxon>Alphaproteobacteria</taxon>
        <taxon>Hyphomicrobiales</taxon>
        <taxon>Phyllobacteriaceae</taxon>
        <taxon>Pseudaminobacter</taxon>
    </lineage>
</organism>
<proteinExistence type="predicted"/>
<dbReference type="GO" id="GO:0016020">
    <property type="term" value="C:membrane"/>
    <property type="evidence" value="ECO:0007669"/>
    <property type="project" value="InterPro"/>
</dbReference>
<gene>
    <name evidence="3" type="ORF">C7I85_05725</name>
</gene>
<dbReference type="OrthoDB" id="7818056at2"/>
<evidence type="ECO:0000313" key="3">
    <source>
        <dbReference type="EMBL" id="PSJ63055.1"/>
    </source>
</evidence>
<feature type="transmembrane region" description="Helical" evidence="1">
    <location>
        <begin position="162"/>
        <end position="180"/>
    </location>
</feature>
<protein>
    <submittedName>
        <fullName evidence="3">EamA/RhaT family transporter</fullName>
    </submittedName>
</protein>
<dbReference type="Proteomes" id="UP000240653">
    <property type="component" value="Unassembled WGS sequence"/>
</dbReference>
<feature type="transmembrane region" description="Helical" evidence="1">
    <location>
        <begin position="276"/>
        <end position="293"/>
    </location>
</feature>
<dbReference type="PANTHER" id="PTHR22911:SF135">
    <property type="entry name" value="BLR4310 PROTEIN"/>
    <property type="match status" value="1"/>
</dbReference>
<keyword evidence="1" id="KW-1133">Transmembrane helix</keyword>
<accession>A0A2P7SKZ3</accession>
<feature type="transmembrane region" description="Helical" evidence="1">
    <location>
        <begin position="51"/>
        <end position="71"/>
    </location>
</feature>
<dbReference type="InterPro" id="IPR000620">
    <property type="entry name" value="EamA_dom"/>
</dbReference>
<feature type="transmembrane region" description="Helical" evidence="1">
    <location>
        <begin position="192"/>
        <end position="210"/>
    </location>
</feature>